<accession>A0A4Y2G140</accession>
<gene>
    <name evidence="1" type="ORF">AVEN_65983_1</name>
</gene>
<evidence type="ECO:0000313" key="2">
    <source>
        <dbReference type="Proteomes" id="UP000499080"/>
    </source>
</evidence>
<dbReference type="Proteomes" id="UP000499080">
    <property type="component" value="Unassembled WGS sequence"/>
</dbReference>
<dbReference type="EMBL" id="BGPR01001134">
    <property type="protein sequence ID" value="GBM46385.1"/>
    <property type="molecule type" value="Genomic_DNA"/>
</dbReference>
<protein>
    <submittedName>
        <fullName evidence="1">Uncharacterized protein</fullName>
    </submittedName>
</protein>
<keyword evidence="2" id="KW-1185">Reference proteome</keyword>
<name>A0A4Y2G140_ARAVE</name>
<dbReference type="AlphaFoldDB" id="A0A4Y2G140"/>
<reference evidence="1 2" key="1">
    <citation type="journal article" date="2019" name="Sci. Rep.">
        <title>Orb-weaving spider Araneus ventricosus genome elucidates the spidroin gene catalogue.</title>
        <authorList>
            <person name="Kono N."/>
            <person name="Nakamura H."/>
            <person name="Ohtoshi R."/>
            <person name="Moran D.A.P."/>
            <person name="Shinohara A."/>
            <person name="Yoshida Y."/>
            <person name="Fujiwara M."/>
            <person name="Mori M."/>
            <person name="Tomita M."/>
            <person name="Arakawa K."/>
        </authorList>
    </citation>
    <scope>NUCLEOTIDE SEQUENCE [LARGE SCALE GENOMIC DNA]</scope>
</reference>
<sequence>MWIPDDLESDEFNFDGEQSVNHLMTSQELMDQSNGNRNRIPKEKDDLSGEISEEILEGNESDYLSGCPVYCGLESKEENGLDESKTELDDDD</sequence>
<organism evidence="1 2">
    <name type="scientific">Araneus ventricosus</name>
    <name type="common">Orbweaver spider</name>
    <name type="synonym">Epeira ventricosa</name>
    <dbReference type="NCBI Taxonomy" id="182803"/>
    <lineage>
        <taxon>Eukaryota</taxon>
        <taxon>Metazoa</taxon>
        <taxon>Ecdysozoa</taxon>
        <taxon>Arthropoda</taxon>
        <taxon>Chelicerata</taxon>
        <taxon>Arachnida</taxon>
        <taxon>Araneae</taxon>
        <taxon>Araneomorphae</taxon>
        <taxon>Entelegynae</taxon>
        <taxon>Araneoidea</taxon>
        <taxon>Araneidae</taxon>
        <taxon>Araneus</taxon>
    </lineage>
</organism>
<comment type="caution">
    <text evidence="1">The sequence shown here is derived from an EMBL/GenBank/DDBJ whole genome shotgun (WGS) entry which is preliminary data.</text>
</comment>
<proteinExistence type="predicted"/>
<evidence type="ECO:0000313" key="1">
    <source>
        <dbReference type="EMBL" id="GBM46385.1"/>
    </source>
</evidence>